<evidence type="ECO:0000256" key="7">
    <source>
        <dbReference type="ARBA" id="ARBA00022723"/>
    </source>
</evidence>
<evidence type="ECO:0000256" key="10">
    <source>
        <dbReference type="ARBA" id="ARBA00023098"/>
    </source>
</evidence>
<dbReference type="Gene3D" id="3.30.230.20">
    <property type="entry name" value="lpxc deacetylase, domain 1"/>
    <property type="match status" value="1"/>
</dbReference>
<sequence length="276" mass="29850">MSRYTLKKEIDFGGVGLHSGKPVSMKLLPADSGEGYMFLFGGKRFPIQSAKYSGDGRGTVLAFDSHRVMTVEHLLGALRGLGVDDVVLCPEGIETPLLDGSAAPFCEEILKAGLEELPGEPSYLRVSSPVYVTSEDEKKICAVLPSDRLSFTYVIEYGDNAIGTQAATVVPTKDNFVAELGQCRTFCLYEEVAYMRSLGLGLGGTVETALIVDGQRVLTPGGLRRPDEFVRHKILDMMGDLTLIGKPVIGHFVGIRAGHAMHQKLVDRIARECVSA</sequence>
<accession>A0A6L5Y8V3</accession>
<evidence type="ECO:0000256" key="9">
    <source>
        <dbReference type="ARBA" id="ARBA00022833"/>
    </source>
</evidence>
<evidence type="ECO:0000256" key="2">
    <source>
        <dbReference type="ARBA" id="ARBA00002923"/>
    </source>
</evidence>
<keyword evidence="10 12" id="KW-0443">Lipid metabolism</keyword>
<gene>
    <name evidence="12 13" type="primary">lpxC</name>
    <name evidence="13" type="ORF">FYJ74_00905</name>
</gene>
<name>A0A6L5Y8V3_9BACT</name>
<dbReference type="SUPFAM" id="SSF54211">
    <property type="entry name" value="Ribosomal protein S5 domain 2-like"/>
    <property type="match status" value="2"/>
</dbReference>
<dbReference type="InterPro" id="IPR011334">
    <property type="entry name" value="UDP-acyl_GlcNac_deAcase_C"/>
</dbReference>
<keyword evidence="8 12" id="KW-0378">Hydrolase</keyword>
<dbReference type="GO" id="GO:0016020">
    <property type="term" value="C:membrane"/>
    <property type="evidence" value="ECO:0007669"/>
    <property type="project" value="GOC"/>
</dbReference>
<keyword evidence="6 12" id="KW-0441">Lipid A biosynthesis</keyword>
<comment type="function">
    <text evidence="2 12">Catalyzes the hydrolysis of UDP-3-O-myristoyl-N-acetylglucosamine to form UDP-3-O-myristoylglucosamine and acetate, the committed step in lipid A biosynthesis.</text>
</comment>
<feature type="binding site" evidence="12">
    <location>
        <position position="236"/>
    </location>
    <ligand>
        <name>Zn(2+)</name>
        <dbReference type="ChEBI" id="CHEBI:29105"/>
    </ligand>
</feature>
<evidence type="ECO:0000256" key="5">
    <source>
        <dbReference type="ARBA" id="ARBA00022516"/>
    </source>
</evidence>
<evidence type="ECO:0000256" key="6">
    <source>
        <dbReference type="ARBA" id="ARBA00022556"/>
    </source>
</evidence>
<evidence type="ECO:0000313" key="14">
    <source>
        <dbReference type="Proteomes" id="UP000473699"/>
    </source>
</evidence>
<dbReference type="UniPathway" id="UPA00359">
    <property type="reaction ID" value="UER00478"/>
</dbReference>
<keyword evidence="14" id="KW-1185">Reference proteome</keyword>
<keyword evidence="9 12" id="KW-0862">Zinc</keyword>
<comment type="pathway">
    <text evidence="3 12">Glycolipid biosynthesis; lipid IV(A) biosynthesis; lipid IV(A) from (3R)-3-hydroxytetradecanoyl-[acyl-carrier-protein] and UDP-N-acetyl-alpha-D-glucosamine: step 2/6.</text>
</comment>
<proteinExistence type="inferred from homology"/>
<dbReference type="GO" id="GO:0009245">
    <property type="term" value="P:lipid A biosynthetic process"/>
    <property type="evidence" value="ECO:0007669"/>
    <property type="project" value="UniProtKB-UniRule"/>
</dbReference>
<reference evidence="13 14" key="1">
    <citation type="submission" date="2019-08" db="EMBL/GenBank/DDBJ databases">
        <title>In-depth cultivation of the pig gut microbiome towards novel bacterial diversity and tailored functional studies.</title>
        <authorList>
            <person name="Wylensek D."/>
            <person name="Hitch T.C.A."/>
            <person name="Clavel T."/>
        </authorList>
    </citation>
    <scope>NUCLEOTIDE SEQUENCE [LARGE SCALE GENOMIC DNA]</scope>
    <source>
        <strain evidence="13 14">SM-530-WT-4B</strain>
    </source>
</reference>
<comment type="caution">
    <text evidence="13">The sequence shown here is derived from an EMBL/GenBank/DDBJ whole genome shotgun (WGS) entry which is preliminary data.</text>
</comment>
<feature type="active site" description="Proton donor" evidence="12">
    <location>
        <position position="259"/>
    </location>
</feature>
<dbReference type="PANTHER" id="PTHR33694">
    <property type="entry name" value="UDP-3-O-ACYL-N-ACETYLGLUCOSAMINE DEACETYLASE 1, MITOCHONDRIAL-RELATED"/>
    <property type="match status" value="1"/>
</dbReference>
<organism evidence="13 14">
    <name type="scientific">Pyramidobacter porci</name>
    <dbReference type="NCBI Taxonomy" id="2605789"/>
    <lineage>
        <taxon>Bacteria</taxon>
        <taxon>Thermotogati</taxon>
        <taxon>Synergistota</taxon>
        <taxon>Synergistia</taxon>
        <taxon>Synergistales</taxon>
        <taxon>Dethiosulfovibrionaceae</taxon>
        <taxon>Pyramidobacter</taxon>
    </lineage>
</organism>
<dbReference type="InterPro" id="IPR020568">
    <property type="entry name" value="Ribosomal_Su5_D2-typ_SF"/>
</dbReference>
<dbReference type="AlphaFoldDB" id="A0A6L5Y8V3"/>
<evidence type="ECO:0000256" key="8">
    <source>
        <dbReference type="ARBA" id="ARBA00022801"/>
    </source>
</evidence>
<comment type="catalytic activity">
    <reaction evidence="11 12">
        <text>a UDP-3-O-[(3R)-3-hydroxyacyl]-N-acetyl-alpha-D-glucosamine + H2O = a UDP-3-O-[(3R)-3-hydroxyacyl]-alpha-D-glucosamine + acetate</text>
        <dbReference type="Rhea" id="RHEA:67816"/>
        <dbReference type="ChEBI" id="CHEBI:15377"/>
        <dbReference type="ChEBI" id="CHEBI:30089"/>
        <dbReference type="ChEBI" id="CHEBI:137740"/>
        <dbReference type="ChEBI" id="CHEBI:173225"/>
        <dbReference type="EC" id="3.5.1.108"/>
    </reaction>
</comment>
<evidence type="ECO:0000256" key="1">
    <source>
        <dbReference type="ARBA" id="ARBA00001947"/>
    </source>
</evidence>
<feature type="binding site" evidence="12">
    <location>
        <position position="232"/>
    </location>
    <ligand>
        <name>Zn(2+)</name>
        <dbReference type="ChEBI" id="CHEBI:29105"/>
    </ligand>
</feature>
<feature type="binding site" evidence="12">
    <location>
        <position position="73"/>
    </location>
    <ligand>
        <name>Zn(2+)</name>
        <dbReference type="ChEBI" id="CHEBI:29105"/>
    </ligand>
</feature>
<comment type="similarity">
    <text evidence="12">Belongs to the LpxC family.</text>
</comment>
<evidence type="ECO:0000313" key="13">
    <source>
        <dbReference type="EMBL" id="MST54613.1"/>
    </source>
</evidence>
<dbReference type="GO" id="GO:0103117">
    <property type="term" value="F:UDP-3-O-acyl-N-acetylglucosamine deacetylase activity"/>
    <property type="evidence" value="ECO:0007669"/>
    <property type="project" value="UniProtKB-UniRule"/>
</dbReference>
<dbReference type="PANTHER" id="PTHR33694:SF1">
    <property type="entry name" value="UDP-3-O-ACYL-N-ACETYLGLUCOSAMINE DEACETYLASE 1, MITOCHONDRIAL-RELATED"/>
    <property type="match status" value="1"/>
</dbReference>
<dbReference type="EC" id="3.5.1.108" evidence="4 12"/>
<keyword evidence="7 12" id="KW-0479">Metal-binding</keyword>
<keyword evidence="5 12" id="KW-0444">Lipid biosynthesis</keyword>
<evidence type="ECO:0000256" key="4">
    <source>
        <dbReference type="ARBA" id="ARBA00012745"/>
    </source>
</evidence>
<dbReference type="GO" id="GO:0046872">
    <property type="term" value="F:metal ion binding"/>
    <property type="evidence" value="ECO:0007669"/>
    <property type="project" value="UniProtKB-KW"/>
</dbReference>
<dbReference type="InterPro" id="IPR015870">
    <property type="entry name" value="UDP-acyl_N-AcGlcN_deAcase_N"/>
</dbReference>
<comment type="cofactor">
    <cofactor evidence="1 12">
        <name>Zn(2+)</name>
        <dbReference type="ChEBI" id="CHEBI:29105"/>
    </cofactor>
</comment>
<dbReference type="RefSeq" id="WP_154527743.1">
    <property type="nucleotide sequence ID" value="NZ_VUNH01000001.1"/>
</dbReference>
<dbReference type="HAMAP" id="MF_00388">
    <property type="entry name" value="LpxC"/>
    <property type="match status" value="1"/>
</dbReference>
<dbReference type="EMBL" id="VUNH01000001">
    <property type="protein sequence ID" value="MST54613.1"/>
    <property type="molecule type" value="Genomic_DNA"/>
</dbReference>
<dbReference type="Proteomes" id="UP000473699">
    <property type="component" value="Unassembled WGS sequence"/>
</dbReference>
<evidence type="ECO:0000256" key="11">
    <source>
        <dbReference type="ARBA" id="ARBA00024535"/>
    </source>
</evidence>
<protein>
    <recommendedName>
        <fullName evidence="4 12">UDP-3-O-acyl-N-acetylglucosamine deacetylase</fullName>
        <shortName evidence="12">UDP-3-O-acyl-GlcNAc deacetylase</shortName>
        <ecNumber evidence="4 12">3.5.1.108</ecNumber>
    </recommendedName>
    <alternativeName>
        <fullName evidence="12">UDP-3-O-[R-3-hydroxymyristoyl]-N-acetylglucosamine deacetylase</fullName>
    </alternativeName>
</protein>
<evidence type="ECO:0000256" key="3">
    <source>
        <dbReference type="ARBA" id="ARBA00005002"/>
    </source>
</evidence>
<dbReference type="Gene3D" id="3.30.1700.10">
    <property type="entry name" value="lpxc deacetylase, domain 2"/>
    <property type="match status" value="1"/>
</dbReference>
<dbReference type="NCBIfam" id="TIGR00325">
    <property type="entry name" value="lpxC"/>
    <property type="match status" value="1"/>
</dbReference>
<evidence type="ECO:0000256" key="12">
    <source>
        <dbReference type="HAMAP-Rule" id="MF_00388"/>
    </source>
</evidence>
<dbReference type="InterPro" id="IPR004463">
    <property type="entry name" value="UDP-acyl_GlcNac_deAcase"/>
</dbReference>
<dbReference type="Pfam" id="PF03331">
    <property type="entry name" value="LpxC"/>
    <property type="match status" value="1"/>
</dbReference>